<feature type="compositionally biased region" description="Low complexity" evidence="5">
    <location>
        <begin position="224"/>
        <end position="239"/>
    </location>
</feature>
<accession>R7S7G8</accession>
<reference evidence="9" key="1">
    <citation type="journal article" date="2012" name="Science">
        <title>The Paleozoic origin of enzymatic lignin decomposition reconstructed from 31 fungal genomes.</title>
        <authorList>
            <person name="Floudas D."/>
            <person name="Binder M."/>
            <person name="Riley R."/>
            <person name="Barry K."/>
            <person name="Blanchette R.A."/>
            <person name="Henrissat B."/>
            <person name="Martinez A.T."/>
            <person name="Otillar R."/>
            <person name="Spatafora J.W."/>
            <person name="Yadav J.S."/>
            <person name="Aerts A."/>
            <person name="Benoit I."/>
            <person name="Boyd A."/>
            <person name="Carlson A."/>
            <person name="Copeland A."/>
            <person name="Coutinho P.M."/>
            <person name="de Vries R.P."/>
            <person name="Ferreira P."/>
            <person name="Findley K."/>
            <person name="Foster B."/>
            <person name="Gaskell J."/>
            <person name="Glotzer D."/>
            <person name="Gorecki P."/>
            <person name="Heitman J."/>
            <person name="Hesse C."/>
            <person name="Hori C."/>
            <person name="Igarashi K."/>
            <person name="Jurgens J.A."/>
            <person name="Kallen N."/>
            <person name="Kersten P."/>
            <person name="Kohler A."/>
            <person name="Kuees U."/>
            <person name="Kumar T.K.A."/>
            <person name="Kuo A."/>
            <person name="LaButti K."/>
            <person name="Larrondo L.F."/>
            <person name="Lindquist E."/>
            <person name="Ling A."/>
            <person name="Lombard V."/>
            <person name="Lucas S."/>
            <person name="Lundell T."/>
            <person name="Martin R."/>
            <person name="McLaughlin D.J."/>
            <person name="Morgenstern I."/>
            <person name="Morin E."/>
            <person name="Murat C."/>
            <person name="Nagy L.G."/>
            <person name="Nolan M."/>
            <person name="Ohm R.A."/>
            <person name="Patyshakuliyeva A."/>
            <person name="Rokas A."/>
            <person name="Ruiz-Duenas F.J."/>
            <person name="Sabat G."/>
            <person name="Salamov A."/>
            <person name="Samejima M."/>
            <person name="Schmutz J."/>
            <person name="Slot J.C."/>
            <person name="St John F."/>
            <person name="Stenlid J."/>
            <person name="Sun H."/>
            <person name="Sun S."/>
            <person name="Syed K."/>
            <person name="Tsang A."/>
            <person name="Wiebenga A."/>
            <person name="Young D."/>
            <person name="Pisabarro A."/>
            <person name="Eastwood D.C."/>
            <person name="Martin F."/>
            <person name="Cullen D."/>
            <person name="Grigoriev I.V."/>
            <person name="Hibbett D.S."/>
        </authorList>
    </citation>
    <scope>NUCLEOTIDE SEQUENCE [LARGE SCALE GENOMIC DNA]</scope>
    <source>
        <strain evidence="9">FP-101664</strain>
    </source>
</reference>
<evidence type="ECO:0000256" key="4">
    <source>
        <dbReference type="ARBA" id="ARBA00023136"/>
    </source>
</evidence>
<feature type="signal peptide" evidence="7">
    <location>
        <begin position="1"/>
        <end position="26"/>
    </location>
</feature>
<evidence type="ECO:0000256" key="2">
    <source>
        <dbReference type="ARBA" id="ARBA00022692"/>
    </source>
</evidence>
<dbReference type="GO" id="GO:0016020">
    <property type="term" value="C:membrane"/>
    <property type="evidence" value="ECO:0007669"/>
    <property type="project" value="UniProtKB-SubCell"/>
</dbReference>
<dbReference type="RefSeq" id="XP_008045098.1">
    <property type="nucleotide sequence ID" value="XM_008046907.1"/>
</dbReference>
<dbReference type="EMBL" id="JH711797">
    <property type="protein sequence ID" value="EIW51988.1"/>
    <property type="molecule type" value="Genomic_DNA"/>
</dbReference>
<feature type="compositionally biased region" description="Polar residues" evidence="5">
    <location>
        <begin position="240"/>
        <end position="254"/>
    </location>
</feature>
<dbReference type="InterPro" id="IPR051694">
    <property type="entry name" value="Immunoregulatory_rcpt-like"/>
</dbReference>
<evidence type="ECO:0008006" key="10">
    <source>
        <dbReference type="Google" id="ProtNLM"/>
    </source>
</evidence>
<dbReference type="OMA" id="QMLVITH"/>
<dbReference type="GO" id="GO:0071944">
    <property type="term" value="C:cell periphery"/>
    <property type="evidence" value="ECO:0007669"/>
    <property type="project" value="UniProtKB-ARBA"/>
</dbReference>
<evidence type="ECO:0000256" key="7">
    <source>
        <dbReference type="SAM" id="SignalP"/>
    </source>
</evidence>
<feature type="region of interest" description="Disordered" evidence="5">
    <location>
        <begin position="223"/>
        <end position="254"/>
    </location>
</feature>
<dbReference type="PROSITE" id="PS51257">
    <property type="entry name" value="PROKAR_LIPOPROTEIN"/>
    <property type="match status" value="1"/>
</dbReference>
<keyword evidence="3 6" id="KW-1133">Transmembrane helix</keyword>
<evidence type="ECO:0000256" key="1">
    <source>
        <dbReference type="ARBA" id="ARBA00004167"/>
    </source>
</evidence>
<keyword evidence="4 6" id="KW-0472">Membrane</keyword>
<dbReference type="Proteomes" id="UP000054317">
    <property type="component" value="Unassembled WGS sequence"/>
</dbReference>
<evidence type="ECO:0000256" key="3">
    <source>
        <dbReference type="ARBA" id="ARBA00022989"/>
    </source>
</evidence>
<organism evidence="8 9">
    <name type="scientific">Trametes versicolor (strain FP-101664)</name>
    <name type="common">White-rot fungus</name>
    <name type="synonym">Coriolus versicolor</name>
    <dbReference type="NCBI Taxonomy" id="717944"/>
    <lineage>
        <taxon>Eukaryota</taxon>
        <taxon>Fungi</taxon>
        <taxon>Dikarya</taxon>
        <taxon>Basidiomycota</taxon>
        <taxon>Agaricomycotina</taxon>
        <taxon>Agaricomycetes</taxon>
        <taxon>Polyporales</taxon>
        <taxon>Polyporaceae</taxon>
        <taxon>Trametes</taxon>
    </lineage>
</organism>
<feature type="region of interest" description="Disordered" evidence="5">
    <location>
        <begin position="173"/>
        <end position="206"/>
    </location>
</feature>
<dbReference type="KEGG" id="tvs:TRAVEDRAFT_75450"/>
<sequence>MFITLKYRSTLTFLLALSCSCTTVLGATQKVDNTSPLIQYQGSWTPFNTPGDGDVEDTLEFSQDNLDSAILHFTGTSVAVFGALKPVGTWNMHSAYYLDGSPVVGFTPNPQVDSEQHQVKFYSSGSLSDGPHTLTIVNMGQQFWFDFIALETSDSTTATVTAPTLPPGIMTLPISTSSTLPTTSSTNPVPTTSPVRPQPTSTSTSPITSVISTLANQFVPAHATPPSTSSLLGTSTVSPNSTGTSSVAPTASPVTASRHALPVGEIIGIAVGGTALILALAFLYFALWRRRQRMAARATISPFVPEHEDGVNLDGTPPPPPPPNYWTSEKGSMVDRARLSLPLQVPARQMLVITHGNHPGGVWADYQSSMPSASGYHESESSDGGGDAKALREYVARYGRRRSAAVGLVGVKRGTPF</sequence>
<dbReference type="Gene3D" id="2.60.120.260">
    <property type="entry name" value="Galactose-binding domain-like"/>
    <property type="match status" value="1"/>
</dbReference>
<comment type="subcellular location">
    <subcellularLocation>
        <location evidence="1">Membrane</location>
        <topology evidence="1">Single-pass membrane protein</topology>
    </subcellularLocation>
</comment>
<feature type="transmembrane region" description="Helical" evidence="6">
    <location>
        <begin position="266"/>
        <end position="287"/>
    </location>
</feature>
<evidence type="ECO:0000313" key="8">
    <source>
        <dbReference type="EMBL" id="EIW51988.1"/>
    </source>
</evidence>
<dbReference type="PANTHER" id="PTHR15549">
    <property type="entry name" value="PAIRED IMMUNOGLOBULIN-LIKE TYPE 2 RECEPTOR"/>
    <property type="match status" value="1"/>
</dbReference>
<evidence type="ECO:0000256" key="6">
    <source>
        <dbReference type="SAM" id="Phobius"/>
    </source>
</evidence>
<protein>
    <recommendedName>
        <fullName evidence="10">Mid2 domain-containing protein</fullName>
    </recommendedName>
</protein>
<feature type="chain" id="PRO_5004444676" description="Mid2 domain-containing protein" evidence="7">
    <location>
        <begin position="27"/>
        <end position="417"/>
    </location>
</feature>
<evidence type="ECO:0000313" key="9">
    <source>
        <dbReference type="Proteomes" id="UP000054317"/>
    </source>
</evidence>
<keyword evidence="2 6" id="KW-0812">Transmembrane</keyword>
<keyword evidence="7" id="KW-0732">Signal</keyword>
<name>R7S7G8_TRAVS</name>
<dbReference type="GeneID" id="19420188"/>
<proteinExistence type="predicted"/>
<evidence type="ECO:0000256" key="5">
    <source>
        <dbReference type="SAM" id="MobiDB-lite"/>
    </source>
</evidence>
<dbReference type="OrthoDB" id="3265734at2759"/>
<gene>
    <name evidence="8" type="ORF">TRAVEDRAFT_75450</name>
</gene>
<keyword evidence="9" id="KW-1185">Reference proteome</keyword>
<dbReference type="AlphaFoldDB" id="R7S7G8"/>